<dbReference type="STRING" id="445975.COLSTE_01671"/>
<dbReference type="NCBIfam" id="TIGR04088">
    <property type="entry name" value="cognate_SipW"/>
    <property type="match status" value="1"/>
</dbReference>
<protein>
    <submittedName>
        <fullName evidence="1">Uncharacterized protein</fullName>
    </submittedName>
</protein>
<comment type="caution">
    <text evidence="1">The sequence shown here is derived from an EMBL/GenBank/DDBJ whole genome shotgun (WGS) entry which is preliminary data.</text>
</comment>
<proteinExistence type="predicted"/>
<gene>
    <name evidence="1" type="ORF">COLSTE_01671</name>
</gene>
<evidence type="ECO:0000313" key="1">
    <source>
        <dbReference type="EMBL" id="EEA90142.1"/>
    </source>
</evidence>
<reference evidence="1 2" key="2">
    <citation type="submission" date="2008-10" db="EMBL/GenBank/DDBJ databases">
        <authorList>
            <person name="Fulton L."/>
            <person name="Clifton S."/>
            <person name="Fulton B."/>
            <person name="Xu J."/>
            <person name="Minx P."/>
            <person name="Pepin K.H."/>
            <person name="Johnson M."/>
            <person name="Thiruvilangam P."/>
            <person name="Bhonagiri V."/>
            <person name="Nash W.E."/>
            <person name="Mardis E.R."/>
            <person name="Wilson R.K."/>
        </authorList>
    </citation>
    <scope>NUCLEOTIDE SEQUENCE [LARGE SCALE GENOMIC DNA]</scope>
    <source>
        <strain evidence="1 2">DSM 13279</strain>
    </source>
</reference>
<dbReference type="eggNOG" id="ENOG50308RK">
    <property type="taxonomic scope" value="Bacteria"/>
</dbReference>
<dbReference type="RefSeq" id="WP_006721305.1">
    <property type="nucleotide sequence ID" value="NZ_CP085935.1"/>
</dbReference>
<dbReference type="EMBL" id="ABXJ01000089">
    <property type="protein sequence ID" value="EEA90142.1"/>
    <property type="molecule type" value="Genomic_DNA"/>
</dbReference>
<name>B6GC52_9ACTN</name>
<dbReference type="Proteomes" id="UP000003560">
    <property type="component" value="Unassembled WGS sequence"/>
</dbReference>
<organism evidence="1 2">
    <name type="scientific">Collinsella stercoris DSM 13279</name>
    <dbReference type="NCBI Taxonomy" id="445975"/>
    <lineage>
        <taxon>Bacteria</taxon>
        <taxon>Bacillati</taxon>
        <taxon>Actinomycetota</taxon>
        <taxon>Coriobacteriia</taxon>
        <taxon>Coriobacteriales</taxon>
        <taxon>Coriobacteriaceae</taxon>
        <taxon>Collinsella</taxon>
    </lineage>
</organism>
<dbReference type="OrthoDB" id="3183968at2"/>
<evidence type="ECO:0000313" key="2">
    <source>
        <dbReference type="Proteomes" id="UP000003560"/>
    </source>
</evidence>
<dbReference type="InterPro" id="IPR023833">
    <property type="entry name" value="Signal_pept_SipW-depend-type"/>
</dbReference>
<keyword evidence="2" id="KW-1185">Reference proteome</keyword>
<dbReference type="AlphaFoldDB" id="B6GC52"/>
<dbReference type="GeneID" id="98003373"/>
<dbReference type="HOGENOM" id="CLU_1238483_0_0_11"/>
<sequence>MSAKHFKQPPAPKHGRTPRRATVAVAAVAALALLGAAATFAYYTATSGITNMFTSAHVAPQVSEEFKPDAGIKENVGAMLPDDGKNIASYVRMGFSIYWQDKDGAQLWEEPLSSESGLPTGILPDYTIVMGDALKANPQPGSWVEGADGFYYWCSPLEPGAATDALIKKVTWDLGHPDGRKLVVDVSVQGIQVDPHRAFNEAWGASSGLTPGADGVLVRKGGN</sequence>
<accession>B6GC52</accession>
<reference evidence="1 2" key="1">
    <citation type="submission" date="2008-10" db="EMBL/GenBank/DDBJ databases">
        <title>Draft genome sequence of Collinsella stercoris (DSM 13279).</title>
        <authorList>
            <person name="Sudarsanam P."/>
            <person name="Ley R."/>
            <person name="Guruge J."/>
            <person name="Turnbaugh P.J."/>
            <person name="Mahowald M."/>
            <person name="Liep D."/>
            <person name="Gordon J."/>
        </authorList>
    </citation>
    <scope>NUCLEOTIDE SEQUENCE [LARGE SCALE GENOMIC DNA]</scope>
    <source>
        <strain evidence="1 2">DSM 13279</strain>
    </source>
</reference>